<accession>A0A6S6R9K3</accession>
<dbReference type="SMART" id="SM00283">
    <property type="entry name" value="MA"/>
    <property type="match status" value="1"/>
</dbReference>
<dbReference type="InterPro" id="IPR004089">
    <property type="entry name" value="MCPsignal_dom"/>
</dbReference>
<dbReference type="CDD" id="cd12912">
    <property type="entry name" value="PDC2_MCP_like"/>
    <property type="match status" value="1"/>
</dbReference>
<evidence type="ECO:0000256" key="6">
    <source>
        <dbReference type="ARBA" id="ARBA00023136"/>
    </source>
</evidence>
<evidence type="ECO:0000313" key="9">
    <source>
        <dbReference type="EMBL" id="BCJ96827.1"/>
    </source>
</evidence>
<evidence type="ECO:0000256" key="7">
    <source>
        <dbReference type="ARBA" id="ARBA00023224"/>
    </source>
</evidence>
<organism evidence="9 10">
    <name type="scientific">Anaerocolumna cellulosilytica</name>
    <dbReference type="NCBI Taxonomy" id="433286"/>
    <lineage>
        <taxon>Bacteria</taxon>
        <taxon>Bacillati</taxon>
        <taxon>Bacillota</taxon>
        <taxon>Clostridia</taxon>
        <taxon>Lachnospirales</taxon>
        <taxon>Lachnospiraceae</taxon>
        <taxon>Anaerocolumna</taxon>
    </lineage>
</organism>
<comment type="similarity">
    <text evidence="8">Belongs to the methyl-accepting chemotaxis (MCP) protein family.</text>
</comment>
<dbReference type="PANTHER" id="PTHR32089:SF112">
    <property type="entry name" value="LYSOZYME-LIKE PROTEIN-RELATED"/>
    <property type="match status" value="1"/>
</dbReference>
<evidence type="ECO:0000256" key="3">
    <source>
        <dbReference type="ARBA" id="ARBA00022500"/>
    </source>
</evidence>
<dbReference type="InterPro" id="IPR029151">
    <property type="entry name" value="Sensor-like_sf"/>
</dbReference>
<dbReference type="RefSeq" id="WP_184092731.1">
    <property type="nucleotide sequence ID" value="NZ_AP023367.1"/>
</dbReference>
<comment type="subcellular location">
    <subcellularLocation>
        <location evidence="1">Cell membrane</location>
        <topology evidence="1">Multi-pass membrane protein</topology>
    </subcellularLocation>
</comment>
<proteinExistence type="inferred from homology"/>
<keyword evidence="4" id="KW-0812">Transmembrane</keyword>
<sequence length="662" mass="71949">MKSIKTRLIIYFSLLVLASSVTLGGISIIFSGRVITEQAEDSIVSLAAEDSKLIASRMQVLKRALEVLAMNEEIRTMSWYAQKPAIEEMLEGSEFLDIGVVRKDGMAYYSDNSKASEGDLEYVKKALKGETNVSEVIISPITNEPVVMVATPIYNRNQIVGALVGRSDGNALSEMVSDTGYGENGYGYIITSKGNIIAHRDKEKVLSLYNPFQVGEENAEKATISELFSHIIEEKHGIRSYKIEGKSWYAGYSAVDGTDWIFVNTADYQELLNPLLGLQYLLLLLGAVVLIISVFIVYIIGKSITMPIVNMVKHSEKISQLNIGQDVDSKYLKRRDETGTLANALQNIAVNLRSIIGEITNTSEQLAEASKELSVTSQQAATVSEEVALTVGEIAKGASDQARHTEDGSIKAGSLGEAIEKDQEFLGGLNTATKKVIDVLEEGLTEIEKLSDKTKENNEASKQIREVIIKTNESSNKISQASSVISSIAEQTNLLSLNAAIEAARAGEAGKGFAVVAEEIRKLAEQSAVSTSEIDDMVRELQDNSQDAVKTIEHMTVLIQEQTQSVQSSKNSYLDIAKAIQGAKEAMERLNVSGIEMEEMKNQIMDTLQNLSAIAEENSASTQEVTASLEEQSASIEEMAGSSESLAKLAGDLQVVIGKFIL</sequence>
<dbReference type="KEGG" id="acel:acsn021_43960"/>
<name>A0A6S6R9K3_9FIRM</name>
<keyword evidence="3" id="KW-0145">Chemotaxis</keyword>
<evidence type="ECO:0000256" key="8">
    <source>
        <dbReference type="ARBA" id="ARBA00029447"/>
    </source>
</evidence>
<keyword evidence="10" id="KW-1185">Reference proteome</keyword>
<dbReference type="GO" id="GO:0005886">
    <property type="term" value="C:plasma membrane"/>
    <property type="evidence" value="ECO:0007669"/>
    <property type="project" value="UniProtKB-SubCell"/>
</dbReference>
<dbReference type="PANTHER" id="PTHR32089">
    <property type="entry name" value="METHYL-ACCEPTING CHEMOTAXIS PROTEIN MCPB"/>
    <property type="match status" value="1"/>
</dbReference>
<dbReference type="CDD" id="cd12914">
    <property type="entry name" value="PDC1_DGC_like"/>
    <property type="match status" value="1"/>
</dbReference>
<keyword evidence="6" id="KW-0472">Membrane</keyword>
<evidence type="ECO:0000313" key="10">
    <source>
        <dbReference type="Proteomes" id="UP000515561"/>
    </source>
</evidence>
<dbReference type="SUPFAM" id="SSF58104">
    <property type="entry name" value="Methyl-accepting chemotaxis protein (MCP) signaling domain"/>
    <property type="match status" value="1"/>
</dbReference>
<evidence type="ECO:0000256" key="4">
    <source>
        <dbReference type="ARBA" id="ARBA00022692"/>
    </source>
</evidence>
<dbReference type="PROSITE" id="PS50885">
    <property type="entry name" value="HAMP"/>
    <property type="match status" value="1"/>
</dbReference>
<evidence type="ECO:0000256" key="1">
    <source>
        <dbReference type="ARBA" id="ARBA00004651"/>
    </source>
</evidence>
<dbReference type="Pfam" id="PF00015">
    <property type="entry name" value="MCPsignal"/>
    <property type="match status" value="1"/>
</dbReference>
<keyword evidence="2" id="KW-1003">Cell membrane</keyword>
<gene>
    <name evidence="9" type="ORF">acsn021_43960</name>
</gene>
<dbReference type="InterPro" id="IPR033479">
    <property type="entry name" value="dCache_1"/>
</dbReference>
<keyword evidence="5" id="KW-1133">Transmembrane helix</keyword>
<dbReference type="InterPro" id="IPR003660">
    <property type="entry name" value="HAMP_dom"/>
</dbReference>
<dbReference type="PROSITE" id="PS50111">
    <property type="entry name" value="CHEMOTAXIS_TRANSDUC_2"/>
    <property type="match status" value="1"/>
</dbReference>
<dbReference type="EMBL" id="AP023367">
    <property type="protein sequence ID" value="BCJ96827.1"/>
    <property type="molecule type" value="Genomic_DNA"/>
</dbReference>
<evidence type="ECO:0000256" key="5">
    <source>
        <dbReference type="ARBA" id="ARBA00022989"/>
    </source>
</evidence>
<dbReference type="Proteomes" id="UP000515561">
    <property type="component" value="Chromosome"/>
</dbReference>
<dbReference type="AlphaFoldDB" id="A0A6S6R9K3"/>
<dbReference type="GO" id="GO:0007165">
    <property type="term" value="P:signal transduction"/>
    <property type="evidence" value="ECO:0007669"/>
    <property type="project" value="UniProtKB-KW"/>
</dbReference>
<keyword evidence="7" id="KW-0807">Transducer</keyword>
<dbReference type="SUPFAM" id="SSF103190">
    <property type="entry name" value="Sensory domain-like"/>
    <property type="match status" value="1"/>
</dbReference>
<dbReference type="Gene3D" id="1.10.287.950">
    <property type="entry name" value="Methyl-accepting chemotaxis protein"/>
    <property type="match status" value="1"/>
</dbReference>
<evidence type="ECO:0000256" key="2">
    <source>
        <dbReference type="ARBA" id="ARBA00022475"/>
    </source>
</evidence>
<protein>
    <submittedName>
        <fullName evidence="9">Methyl-accepting chemotaxis protein</fullName>
    </submittedName>
</protein>
<reference evidence="9 10" key="1">
    <citation type="journal article" date="2016" name="Int. J. Syst. Evol. Microbiol.">
        <title>Descriptions of Anaerotaenia torta gen. nov., sp. nov. and Anaerocolumna cellulosilytica gen. nov., sp. nov. isolated from a methanogenic reactor of cattle waste.</title>
        <authorList>
            <person name="Uek A."/>
            <person name="Ohtaki Y."/>
            <person name="Kaku N."/>
            <person name="Ueki K."/>
        </authorList>
    </citation>
    <scope>NUCLEOTIDE SEQUENCE [LARGE SCALE GENOMIC DNA]</scope>
    <source>
        <strain evidence="9 10">SN021</strain>
    </source>
</reference>
<dbReference type="Gene3D" id="3.30.450.20">
    <property type="entry name" value="PAS domain"/>
    <property type="match status" value="1"/>
</dbReference>
<dbReference type="Pfam" id="PF02743">
    <property type="entry name" value="dCache_1"/>
    <property type="match status" value="1"/>
</dbReference>
<dbReference type="GO" id="GO:0006935">
    <property type="term" value="P:chemotaxis"/>
    <property type="evidence" value="ECO:0007669"/>
    <property type="project" value="UniProtKB-KW"/>
</dbReference>